<keyword evidence="2" id="KW-1185">Reference proteome</keyword>
<sequence length="321" mass="36654">MAEKYRLVTRSDFDGLVCAMILKEMDLIDDIKFVHPKDMQDGLIPVTNRDITTNLPYVEGVHLAFDHHSSEVTDDEKKPAYIIEGDAPSAARVVYEYYGGKEKLPRISDEIMEAVDKSDAAQYDMDDILNPKGWALMSFLMDARTGLGRFHEFRISNYDLMMQLIDYCTEHSVEEVLELPDVKERVDLYFRQQQDFKAQLLRVTKMVGNVAVIYLKDEEIIYTGNRFLIYALFPQAKISVHVMWGFRRKNTAVTIGKSIVDRSSQVDIGEICHYFGGGGHRNAGTCQLPNDEIDGILPDILDLLNEKITLKTLDKKKGPQF</sequence>
<dbReference type="OrthoDB" id="105221at2"/>
<gene>
    <name evidence="1" type="ORF">C823_00827</name>
</gene>
<dbReference type="Gene3D" id="3.10.310.30">
    <property type="match status" value="1"/>
</dbReference>
<organism evidence="1 2">
    <name type="scientific">Eubacterium plexicaudatum ASF492</name>
    <dbReference type="NCBI Taxonomy" id="1235802"/>
    <lineage>
        <taxon>Bacteria</taxon>
        <taxon>Bacillati</taxon>
        <taxon>Bacillota</taxon>
        <taxon>Clostridia</taxon>
        <taxon>Eubacteriales</taxon>
        <taxon>Eubacteriaceae</taxon>
        <taxon>Eubacterium</taxon>
    </lineage>
</organism>
<dbReference type="SUPFAM" id="SSF64182">
    <property type="entry name" value="DHH phosphoesterases"/>
    <property type="match status" value="1"/>
</dbReference>
<reference evidence="1 2" key="1">
    <citation type="journal article" date="2014" name="Genome Announc.">
        <title>Draft genome sequences of the altered schaedler flora, a defined bacterial community from gnotobiotic mice.</title>
        <authorList>
            <person name="Wannemuehler M.J."/>
            <person name="Overstreet A.M."/>
            <person name="Ward D.V."/>
            <person name="Phillips G.J."/>
        </authorList>
    </citation>
    <scope>NUCLEOTIDE SEQUENCE [LARGE SCALE GENOMIC DNA]</scope>
    <source>
        <strain evidence="1 2">ASF492</strain>
    </source>
</reference>
<proteinExistence type="predicted"/>
<name>N2BI13_9FIRM</name>
<dbReference type="Proteomes" id="UP000012589">
    <property type="component" value="Unassembled WGS sequence"/>
</dbReference>
<dbReference type="STRING" id="1235802.C823_00827"/>
<protein>
    <recommendedName>
        <fullName evidence="3">Exopolyphosphatase</fullName>
    </recommendedName>
</protein>
<evidence type="ECO:0008006" key="3">
    <source>
        <dbReference type="Google" id="ProtNLM"/>
    </source>
</evidence>
<dbReference type="EMBL" id="AQFT01000023">
    <property type="protein sequence ID" value="EMZ36459.1"/>
    <property type="molecule type" value="Genomic_DNA"/>
</dbReference>
<comment type="caution">
    <text evidence="1">The sequence shown here is derived from an EMBL/GenBank/DDBJ whole genome shotgun (WGS) entry which is preliminary data.</text>
</comment>
<evidence type="ECO:0000313" key="1">
    <source>
        <dbReference type="EMBL" id="EMZ36459.1"/>
    </source>
</evidence>
<evidence type="ECO:0000313" key="2">
    <source>
        <dbReference type="Proteomes" id="UP000012589"/>
    </source>
</evidence>
<dbReference type="PIRSF" id="PIRSF028235">
    <property type="entry name" value="UCP028235"/>
    <property type="match status" value="1"/>
</dbReference>
<accession>N2BI13</accession>
<dbReference type="InterPro" id="IPR038763">
    <property type="entry name" value="DHH_sf"/>
</dbReference>
<dbReference type="PATRIC" id="fig|1235802.3.peg.888"/>
<dbReference type="InterPro" id="IPR016877">
    <property type="entry name" value="UCP028235"/>
</dbReference>
<dbReference type="PANTHER" id="PTHR42146:SF1">
    <property type="entry name" value="OLIGORIBONUCLEASE NRNB"/>
    <property type="match status" value="1"/>
</dbReference>
<dbReference type="PANTHER" id="PTHR42146">
    <property type="entry name" value="3',5'-CYCLIC-NUCLEOTIDE PHOSPHODIESTERASE"/>
    <property type="match status" value="1"/>
</dbReference>
<dbReference type="eggNOG" id="COG0618">
    <property type="taxonomic scope" value="Bacteria"/>
</dbReference>
<dbReference type="AlphaFoldDB" id="N2BI13"/>
<dbReference type="HOGENOM" id="CLU_917553_0_0_9"/>
<dbReference type="InterPro" id="IPR052968">
    <property type="entry name" value="Nucleotide_metab_enz"/>
</dbReference>